<evidence type="ECO:0000256" key="3">
    <source>
        <dbReference type="ARBA" id="ARBA00022741"/>
    </source>
</evidence>
<dbReference type="InterPro" id="IPR004604">
    <property type="entry name" value="DNA_recomb/repair_RecN"/>
</dbReference>
<protein>
    <recommendedName>
        <fullName evidence="2">DNA repair protein RecN</fullName>
    </recommendedName>
    <alternativeName>
        <fullName evidence="7">Recombination protein N</fullName>
    </alternativeName>
</protein>
<evidence type="ECO:0000256" key="7">
    <source>
        <dbReference type="ARBA" id="ARBA00033408"/>
    </source>
</evidence>
<sequence>MILELYMKNCALVEELRLNIDKNLNILTGETGSGKSIIIDALGLCLGE</sequence>
<reference evidence="9" key="1">
    <citation type="submission" date="2018-06" db="EMBL/GenBank/DDBJ databases">
        <authorList>
            <consortium name="Pathogen Informatics"/>
            <person name="Doyle S."/>
        </authorList>
    </citation>
    <scope>NUCLEOTIDE SEQUENCE</scope>
    <source>
        <strain evidence="9">NCTC13307</strain>
    </source>
</reference>
<dbReference type="SUPFAM" id="SSF52540">
    <property type="entry name" value="P-loop containing nucleoside triphosphate hydrolases"/>
    <property type="match status" value="1"/>
</dbReference>
<dbReference type="GO" id="GO:0016887">
    <property type="term" value="F:ATP hydrolysis activity"/>
    <property type="evidence" value="ECO:0007669"/>
    <property type="project" value="InterPro"/>
</dbReference>
<name>A0A381I7S8_CLODI</name>
<keyword evidence="5" id="KW-0067">ATP-binding</keyword>
<evidence type="ECO:0000256" key="4">
    <source>
        <dbReference type="ARBA" id="ARBA00022763"/>
    </source>
</evidence>
<keyword evidence="4" id="KW-0227">DNA damage</keyword>
<dbReference type="GO" id="GO:0009432">
    <property type="term" value="P:SOS response"/>
    <property type="evidence" value="ECO:0007669"/>
    <property type="project" value="TreeGrafter"/>
</dbReference>
<dbReference type="PANTHER" id="PTHR11059">
    <property type="entry name" value="DNA REPAIR PROTEIN RECN"/>
    <property type="match status" value="1"/>
</dbReference>
<dbReference type="GO" id="GO:0043590">
    <property type="term" value="C:bacterial nucleoid"/>
    <property type="evidence" value="ECO:0007669"/>
    <property type="project" value="TreeGrafter"/>
</dbReference>
<dbReference type="GO" id="GO:0006302">
    <property type="term" value="P:double-strand break repair"/>
    <property type="evidence" value="ECO:0007669"/>
    <property type="project" value="InterPro"/>
</dbReference>
<keyword evidence="6" id="KW-0234">DNA repair</keyword>
<dbReference type="Pfam" id="PF13476">
    <property type="entry name" value="AAA_23"/>
    <property type="match status" value="1"/>
</dbReference>
<proteinExistence type="inferred from homology"/>
<dbReference type="PANTHER" id="PTHR11059:SF0">
    <property type="entry name" value="DNA REPAIR PROTEIN RECN"/>
    <property type="match status" value="1"/>
</dbReference>
<feature type="domain" description="Rad50/SbcC-type AAA" evidence="8">
    <location>
        <begin position="5"/>
        <end position="47"/>
    </location>
</feature>
<accession>A0A381I7S8</accession>
<evidence type="ECO:0000256" key="2">
    <source>
        <dbReference type="ARBA" id="ARBA00021315"/>
    </source>
</evidence>
<evidence type="ECO:0000256" key="1">
    <source>
        <dbReference type="ARBA" id="ARBA00009441"/>
    </source>
</evidence>
<dbReference type="InterPro" id="IPR027417">
    <property type="entry name" value="P-loop_NTPase"/>
</dbReference>
<dbReference type="GO" id="GO:0006310">
    <property type="term" value="P:DNA recombination"/>
    <property type="evidence" value="ECO:0007669"/>
    <property type="project" value="InterPro"/>
</dbReference>
<evidence type="ECO:0000256" key="6">
    <source>
        <dbReference type="ARBA" id="ARBA00023204"/>
    </source>
</evidence>
<evidence type="ECO:0000256" key="5">
    <source>
        <dbReference type="ARBA" id="ARBA00022840"/>
    </source>
</evidence>
<dbReference type="EMBL" id="UFWD01000001">
    <property type="protein sequence ID" value="SUY22994.1"/>
    <property type="molecule type" value="Genomic_DNA"/>
</dbReference>
<gene>
    <name evidence="9" type="primary">recN_1</name>
    <name evidence="9" type="ORF">NCTC13307_01492</name>
</gene>
<organism evidence="9">
    <name type="scientific">Clostridioides difficile</name>
    <name type="common">Peptoclostridium difficile</name>
    <dbReference type="NCBI Taxonomy" id="1496"/>
    <lineage>
        <taxon>Bacteria</taxon>
        <taxon>Bacillati</taxon>
        <taxon>Bacillota</taxon>
        <taxon>Clostridia</taxon>
        <taxon>Peptostreptococcales</taxon>
        <taxon>Peptostreptococcaceae</taxon>
        <taxon>Clostridioides</taxon>
    </lineage>
</organism>
<keyword evidence="3" id="KW-0547">Nucleotide-binding</keyword>
<dbReference type="Gene3D" id="3.40.50.300">
    <property type="entry name" value="P-loop containing nucleotide triphosphate hydrolases"/>
    <property type="match status" value="1"/>
</dbReference>
<dbReference type="InterPro" id="IPR038729">
    <property type="entry name" value="Rad50/SbcC_AAA"/>
</dbReference>
<evidence type="ECO:0000259" key="8">
    <source>
        <dbReference type="Pfam" id="PF13476"/>
    </source>
</evidence>
<dbReference type="GO" id="GO:0005524">
    <property type="term" value="F:ATP binding"/>
    <property type="evidence" value="ECO:0007669"/>
    <property type="project" value="UniProtKB-KW"/>
</dbReference>
<comment type="similarity">
    <text evidence="1">Belongs to the RecN family.</text>
</comment>
<evidence type="ECO:0000313" key="9">
    <source>
        <dbReference type="EMBL" id="SUY22994.1"/>
    </source>
</evidence>
<dbReference type="AlphaFoldDB" id="A0A381I7S8"/>